<sequence>MSSVNARHPSVVADQHVVRASVVVNCSQESAFSTFVGRVADWWPLQSYSLGRDQIKTVVVEKRVGGRMYEVRPDGERNWGVITAWNPPHGFVLRWDVISGPTTSVELTFEKLDDHSTRVSVEHTGWENVDPSLLPSDCNYGEGWRVTLQHFAEECAKSSGLGPDSVAGHSTTEQPQQ</sequence>
<feature type="region of interest" description="Disordered" evidence="2">
    <location>
        <begin position="157"/>
        <end position="177"/>
    </location>
</feature>
<gene>
    <name evidence="5" type="ORF">CP982_03170</name>
    <name evidence="4" type="ORF">FHS40_000073</name>
</gene>
<keyword evidence="7" id="KW-1185">Reference proteome</keyword>
<feature type="compositionally biased region" description="Polar residues" evidence="2">
    <location>
        <begin position="168"/>
        <end position="177"/>
    </location>
</feature>
<evidence type="ECO:0000313" key="7">
    <source>
        <dbReference type="Proteomes" id="UP000549009"/>
    </source>
</evidence>
<evidence type="ECO:0000256" key="1">
    <source>
        <dbReference type="ARBA" id="ARBA00006817"/>
    </source>
</evidence>
<evidence type="ECO:0000313" key="6">
    <source>
        <dbReference type="Proteomes" id="UP000326505"/>
    </source>
</evidence>
<organism evidence="5 6">
    <name type="scientific">Streptomyces spectabilis</name>
    <dbReference type="NCBI Taxonomy" id="68270"/>
    <lineage>
        <taxon>Bacteria</taxon>
        <taxon>Bacillati</taxon>
        <taxon>Actinomycetota</taxon>
        <taxon>Actinomycetes</taxon>
        <taxon>Kitasatosporales</taxon>
        <taxon>Streptomycetaceae</taxon>
        <taxon>Streptomyces</taxon>
    </lineage>
</organism>
<dbReference type="OrthoDB" id="268331at2"/>
<reference evidence="4 7" key="2">
    <citation type="submission" date="2020-08" db="EMBL/GenBank/DDBJ databases">
        <title>Genomic Encyclopedia of Type Strains, Phase III (KMG-III): the genomes of soil and plant-associated and newly described type strains.</title>
        <authorList>
            <person name="Whitman W."/>
        </authorList>
    </citation>
    <scope>NUCLEOTIDE SEQUENCE [LARGE SCALE GENOMIC DNA]</scope>
    <source>
        <strain evidence="4 7">CECT 3146</strain>
    </source>
</reference>
<accession>A0A5P2X3H8</accession>
<dbReference type="KEGG" id="sspb:CP982_03170"/>
<evidence type="ECO:0000256" key="2">
    <source>
        <dbReference type="SAM" id="MobiDB-lite"/>
    </source>
</evidence>
<dbReference type="EMBL" id="CP023690">
    <property type="protein sequence ID" value="QEV57839.1"/>
    <property type="molecule type" value="Genomic_DNA"/>
</dbReference>
<dbReference type="RefSeq" id="WP_150509044.1">
    <property type="nucleotide sequence ID" value="NZ_BMSQ01000003.1"/>
</dbReference>
<dbReference type="AlphaFoldDB" id="A0A5P2X3H8"/>
<comment type="similarity">
    <text evidence="1">Belongs to the AHA1 family.</text>
</comment>
<dbReference type="Proteomes" id="UP000549009">
    <property type="component" value="Unassembled WGS sequence"/>
</dbReference>
<evidence type="ECO:0000259" key="3">
    <source>
        <dbReference type="Pfam" id="PF08327"/>
    </source>
</evidence>
<evidence type="ECO:0000313" key="5">
    <source>
        <dbReference type="EMBL" id="QEV57839.1"/>
    </source>
</evidence>
<protein>
    <recommendedName>
        <fullName evidence="3">Activator of Hsp90 ATPase homologue 1/2-like C-terminal domain-containing protein</fullName>
    </recommendedName>
</protein>
<dbReference type="Pfam" id="PF08327">
    <property type="entry name" value="AHSA1"/>
    <property type="match status" value="1"/>
</dbReference>
<dbReference type="Proteomes" id="UP000326505">
    <property type="component" value="Chromosome"/>
</dbReference>
<dbReference type="InterPro" id="IPR013538">
    <property type="entry name" value="ASHA1/2-like_C"/>
</dbReference>
<dbReference type="SUPFAM" id="SSF55961">
    <property type="entry name" value="Bet v1-like"/>
    <property type="match status" value="1"/>
</dbReference>
<reference evidence="5 6" key="1">
    <citation type="submission" date="2017-09" db="EMBL/GenBank/DDBJ databases">
        <authorList>
            <person name="Lee N."/>
            <person name="Cho B.-K."/>
        </authorList>
    </citation>
    <scope>NUCLEOTIDE SEQUENCE [LARGE SCALE GENOMIC DNA]</scope>
    <source>
        <strain evidence="5 6">ATCC 27465</strain>
    </source>
</reference>
<proteinExistence type="inferred from homology"/>
<feature type="domain" description="Activator of Hsp90 ATPase homologue 1/2-like C-terminal" evidence="3">
    <location>
        <begin position="54"/>
        <end position="153"/>
    </location>
</feature>
<evidence type="ECO:0000313" key="4">
    <source>
        <dbReference type="EMBL" id="MBB5101020.1"/>
    </source>
</evidence>
<name>A0A5P2X3H8_STRST</name>
<dbReference type="EMBL" id="JACHJD010000001">
    <property type="protein sequence ID" value="MBB5101020.1"/>
    <property type="molecule type" value="Genomic_DNA"/>
</dbReference>
<dbReference type="InterPro" id="IPR023393">
    <property type="entry name" value="START-like_dom_sf"/>
</dbReference>
<dbReference type="Gene3D" id="3.30.530.20">
    <property type="match status" value="1"/>
</dbReference>